<dbReference type="InterPro" id="IPR023179">
    <property type="entry name" value="GTP-bd_ortho_bundle_sf"/>
</dbReference>
<dbReference type="AlphaFoldDB" id="A0A8I2YYD7"/>
<accession>A0A8I2YYD7</accession>
<dbReference type="FunFam" id="1.10.1580.10:FF:000002">
    <property type="entry name" value="Guanine nucleotide-binding protein-like 3 (nucleolar)-like"/>
    <property type="match status" value="1"/>
</dbReference>
<evidence type="ECO:0000259" key="7">
    <source>
        <dbReference type="PROSITE" id="PS51721"/>
    </source>
</evidence>
<feature type="compositionally biased region" description="Basic residues" evidence="6">
    <location>
        <begin position="457"/>
        <end position="474"/>
    </location>
</feature>
<proteinExistence type="predicted"/>
<evidence type="ECO:0000256" key="2">
    <source>
        <dbReference type="ARBA" id="ARBA00022741"/>
    </source>
</evidence>
<feature type="region of interest" description="Disordered" evidence="6">
    <location>
        <begin position="387"/>
        <end position="430"/>
    </location>
</feature>
<keyword evidence="4" id="KW-0342">GTP-binding</keyword>
<organism evidence="8 9">
    <name type="scientific">Boletus reticuloceps</name>
    <dbReference type="NCBI Taxonomy" id="495285"/>
    <lineage>
        <taxon>Eukaryota</taxon>
        <taxon>Fungi</taxon>
        <taxon>Dikarya</taxon>
        <taxon>Basidiomycota</taxon>
        <taxon>Agaricomycotina</taxon>
        <taxon>Agaricomycetes</taxon>
        <taxon>Agaricomycetidae</taxon>
        <taxon>Boletales</taxon>
        <taxon>Boletineae</taxon>
        <taxon>Boletaceae</taxon>
        <taxon>Boletoideae</taxon>
        <taxon>Boletus</taxon>
    </lineage>
</organism>
<dbReference type="InterPro" id="IPR006073">
    <property type="entry name" value="GTP-bd"/>
</dbReference>
<dbReference type="PANTHER" id="PTHR11089">
    <property type="entry name" value="GTP-BINDING PROTEIN-RELATED"/>
    <property type="match status" value="1"/>
</dbReference>
<sequence>MASEPTLSSLARLASSVEQAQACDASVDSTSPAQKTKEQVRRHYVRALHKVIDESDIIILVLDARDPEGCRSRLVEEEVRRRESEGKKLVFVLNKIDLVPRENAQQWLRYLRHYTPTLPFRSAAANQRTNLSSATAPALLRLLKAYKPSAAQSVTVGVVGFPNVGKSSLINSLKRSKACAVAAQPGHTKDLQTVQLERGLKIIDSPGVVFDEDEDEDLVSQRQKGSILLRNVVKVENIDDPIAVVEEILSRTERMTLQKIYGLPEFSNTLEFLTMLALSNGRLFKGGTPDVLSAARQVLMDWNHQKIPYFSDPPTIHPSMIPSTIPSTAGGSAVVAPGAETVGQAQILTDFSKPFELAGLFGAADAGAFASEVTMADDTAEHEAEMVADDTPLHIPLKRSHSPGPGPESESRSGSSVARRPTSDVSFVRTPKRFRRAKDLSAYEVAAVESHPLRRKTLKKDAKRARRAVTRMQRRSGQGVGMEVDDLRDTFMMGIGC</sequence>
<dbReference type="GO" id="GO:0016787">
    <property type="term" value="F:hydrolase activity"/>
    <property type="evidence" value="ECO:0007669"/>
    <property type="project" value="UniProtKB-KW"/>
</dbReference>
<dbReference type="Gene3D" id="1.10.1580.10">
    <property type="match status" value="1"/>
</dbReference>
<evidence type="ECO:0000256" key="6">
    <source>
        <dbReference type="SAM" id="MobiDB-lite"/>
    </source>
</evidence>
<dbReference type="GO" id="GO:0005525">
    <property type="term" value="F:GTP binding"/>
    <property type="evidence" value="ECO:0007669"/>
    <property type="project" value="UniProtKB-KW"/>
</dbReference>
<keyword evidence="2" id="KW-0547">Nucleotide-binding</keyword>
<evidence type="ECO:0000313" key="8">
    <source>
        <dbReference type="EMBL" id="KAG6380007.1"/>
    </source>
</evidence>
<dbReference type="CDD" id="cd04178">
    <property type="entry name" value="Nucleostemin_like"/>
    <property type="match status" value="1"/>
</dbReference>
<dbReference type="Gene3D" id="3.40.50.300">
    <property type="entry name" value="P-loop containing nucleotide triphosphate hydrolases"/>
    <property type="match status" value="1"/>
</dbReference>
<evidence type="ECO:0000256" key="5">
    <source>
        <dbReference type="ARBA" id="ARBA00023242"/>
    </source>
</evidence>
<comment type="caution">
    <text evidence="8">The sequence shown here is derived from an EMBL/GenBank/DDBJ whole genome shotgun (WGS) entry which is preliminary data.</text>
</comment>
<keyword evidence="5" id="KW-0539">Nucleus</keyword>
<dbReference type="InterPro" id="IPR030378">
    <property type="entry name" value="G_CP_dom"/>
</dbReference>
<dbReference type="InterPro" id="IPR027417">
    <property type="entry name" value="P-loop_NTPase"/>
</dbReference>
<dbReference type="PANTHER" id="PTHR11089:SF30">
    <property type="entry name" value="GUANINE NUCLEOTIDE-BINDING PROTEIN-LIKE 3 HOMOLOG"/>
    <property type="match status" value="1"/>
</dbReference>
<reference evidence="8" key="1">
    <citation type="submission" date="2021-03" db="EMBL/GenBank/DDBJ databases">
        <title>Evolutionary innovations through gain and loss of genes in the ectomycorrhizal Boletales.</title>
        <authorList>
            <person name="Wu G."/>
            <person name="Miyauchi S."/>
            <person name="Morin E."/>
            <person name="Yang Z.-L."/>
            <person name="Xu J."/>
            <person name="Martin F.M."/>
        </authorList>
    </citation>
    <scope>NUCLEOTIDE SEQUENCE</scope>
    <source>
        <strain evidence="8">BR01</strain>
    </source>
</reference>
<dbReference type="PRINTS" id="PR00326">
    <property type="entry name" value="GTP1OBG"/>
</dbReference>
<dbReference type="PROSITE" id="PS51721">
    <property type="entry name" value="G_CP"/>
    <property type="match status" value="1"/>
</dbReference>
<keyword evidence="3" id="KW-0175">Coiled coil</keyword>
<protein>
    <submittedName>
        <fullName evidence="8">P-loop containing nucleoside triphosphate hydrolase protein</fullName>
    </submittedName>
</protein>
<dbReference type="OrthoDB" id="444945at2759"/>
<dbReference type="Proteomes" id="UP000683000">
    <property type="component" value="Unassembled WGS sequence"/>
</dbReference>
<keyword evidence="9" id="KW-1185">Reference proteome</keyword>
<gene>
    <name evidence="8" type="ORF">JVT61DRAFT_8080</name>
</gene>
<dbReference type="Pfam" id="PF01926">
    <property type="entry name" value="MMR_HSR1"/>
    <property type="match status" value="1"/>
</dbReference>
<evidence type="ECO:0000256" key="4">
    <source>
        <dbReference type="ARBA" id="ARBA00023134"/>
    </source>
</evidence>
<feature type="region of interest" description="Disordered" evidence="6">
    <location>
        <begin position="457"/>
        <end position="479"/>
    </location>
</feature>
<feature type="domain" description="CP-type G" evidence="7">
    <location>
        <begin position="45"/>
        <end position="211"/>
    </location>
</feature>
<dbReference type="GO" id="GO:0005730">
    <property type="term" value="C:nucleolus"/>
    <property type="evidence" value="ECO:0007669"/>
    <property type="project" value="TreeGrafter"/>
</dbReference>
<evidence type="ECO:0000313" key="9">
    <source>
        <dbReference type="Proteomes" id="UP000683000"/>
    </source>
</evidence>
<evidence type="ECO:0000256" key="3">
    <source>
        <dbReference type="ARBA" id="ARBA00023054"/>
    </source>
</evidence>
<keyword evidence="8" id="KW-0378">Hydrolase</keyword>
<name>A0A8I2YYD7_9AGAM</name>
<dbReference type="EMBL" id="JAGFBS010000003">
    <property type="protein sequence ID" value="KAG6380007.1"/>
    <property type="molecule type" value="Genomic_DNA"/>
</dbReference>
<evidence type="ECO:0000256" key="1">
    <source>
        <dbReference type="ARBA" id="ARBA00004123"/>
    </source>
</evidence>
<comment type="subcellular location">
    <subcellularLocation>
        <location evidence="1">Nucleus</location>
    </subcellularLocation>
</comment>
<dbReference type="InterPro" id="IPR050755">
    <property type="entry name" value="TRAFAC_YlqF/YawG_RiboMat"/>
</dbReference>
<dbReference type="SUPFAM" id="SSF52540">
    <property type="entry name" value="P-loop containing nucleoside triphosphate hydrolases"/>
    <property type="match status" value="1"/>
</dbReference>